<dbReference type="SUPFAM" id="SSF57667">
    <property type="entry name" value="beta-beta-alpha zinc fingers"/>
    <property type="match status" value="2"/>
</dbReference>
<feature type="domain" description="C2H2-type" evidence="7">
    <location>
        <begin position="774"/>
        <end position="802"/>
    </location>
</feature>
<keyword evidence="4" id="KW-0862">Zinc</keyword>
<accession>A0ABY6LJ35</accession>
<evidence type="ECO:0000259" key="7">
    <source>
        <dbReference type="PROSITE" id="PS50157"/>
    </source>
</evidence>
<protein>
    <recommendedName>
        <fullName evidence="7">C2H2-type domain-containing protein</fullName>
    </recommendedName>
</protein>
<evidence type="ECO:0000256" key="3">
    <source>
        <dbReference type="ARBA" id="ARBA00022771"/>
    </source>
</evidence>
<dbReference type="Gene3D" id="3.30.160.60">
    <property type="entry name" value="Classic Zinc Finger"/>
    <property type="match status" value="7"/>
</dbReference>
<dbReference type="PROSITE" id="PS00028">
    <property type="entry name" value="ZINC_FINGER_C2H2_1"/>
    <property type="match status" value="6"/>
</dbReference>
<keyword evidence="2" id="KW-0677">Repeat</keyword>
<keyword evidence="9" id="KW-1185">Reference proteome</keyword>
<gene>
    <name evidence="8" type="ORF">LAZ67_18002337</name>
</gene>
<organism evidence="8 9">
    <name type="scientific">Cordylochernes scorpioides</name>
    <dbReference type="NCBI Taxonomy" id="51811"/>
    <lineage>
        <taxon>Eukaryota</taxon>
        <taxon>Metazoa</taxon>
        <taxon>Ecdysozoa</taxon>
        <taxon>Arthropoda</taxon>
        <taxon>Chelicerata</taxon>
        <taxon>Arachnida</taxon>
        <taxon>Pseudoscorpiones</taxon>
        <taxon>Cheliferoidea</taxon>
        <taxon>Chernetidae</taxon>
        <taxon>Cordylochernes</taxon>
    </lineage>
</organism>
<keyword evidence="1" id="KW-0479">Metal-binding</keyword>
<feature type="region of interest" description="Disordered" evidence="6">
    <location>
        <begin position="794"/>
        <end position="815"/>
    </location>
</feature>
<sequence>MSDQDDLQKVYRELEALTTSLPKEHSLLANHKNGLVTNGLFSSATKKCHADKEDTKPDSGSKKSGLWIFGSQRFSWDSSLVASYNPDTKMFRCVKCDTMGFISRIAEHYLGTHANAKVFQCPQCPYSSAWSRCVRMHLIKNHGSHDSPSSLWKGQPLLDEIVQLLQNLKAGIEASNKGGTKNSVDPSDKRHSCPKCPYATDRRDLYARHENIHREDKPFHCYFCFKVFNRADHVKKHFLRIHRGYPYDITRIRRYPPKKLNPNVTTWGSAVNGSTRSLTNGHPAHLNPPPASVNSHGLHKGIHLINGRNSLISPPSSYSGSNEVINLTTSAAKKPPSPAKPSTPLNLKKPKNGELPRDDRFAISTLLAHLKPPPPPPPLIKLEEPAAAEPQKPQPPAVEPVGEEDRKMLVCPYCPWKGMDSWCLRRHMNSHVRPFNCLLCDYRAGRAERLSAHMWKAHQRHSCNRCGYLATSEPDLKDHMKLVHGSGVRDKGNQLGCAYCRQWFRGRASLDSHLLLEHSLALVQCPESGCHFSTSQLALLEAHRQHKHLDLNHQTPVYFCLAVATNSGVRELCAVSGLTTTICQLCGCEFADFSSLTSHSQLVHGAEVQPFRCVVCGFMCLSQNSMMDHMALHSGQLLRCRAGGECKFLTAQPAALRTHLSTAHVGEEDSVARCPHCGLACSSLPALADHRKRHHHHDPCPCCRRAERRFFPGPTLLKNTSMLRELLSPPPAAPVPAAQVATPPLSRHMCRHCSVTYRHKKNLILHRLWRHPPRSCKLCRRTFVHRYQLTLHLRTAHPSSPSPDNQPPPAPTSQV</sequence>
<reference evidence="8 9" key="1">
    <citation type="submission" date="2022-01" db="EMBL/GenBank/DDBJ databases">
        <title>A chromosomal length assembly of Cordylochernes scorpioides.</title>
        <authorList>
            <person name="Zeh D."/>
            <person name="Zeh J."/>
        </authorList>
    </citation>
    <scope>NUCLEOTIDE SEQUENCE [LARGE SCALE GENOMIC DNA]</scope>
    <source>
        <strain evidence="8">IN4F17</strain>
        <tissue evidence="8">Whole Body</tissue>
    </source>
</reference>
<proteinExistence type="predicted"/>
<feature type="domain" description="C2H2-type" evidence="7">
    <location>
        <begin position="461"/>
        <end position="484"/>
    </location>
</feature>
<dbReference type="PROSITE" id="PS50157">
    <property type="entry name" value="ZINC_FINGER_C2H2_2"/>
    <property type="match status" value="5"/>
</dbReference>
<dbReference type="Pfam" id="PF00096">
    <property type="entry name" value="zf-C2H2"/>
    <property type="match status" value="1"/>
</dbReference>
<dbReference type="SMART" id="SM00355">
    <property type="entry name" value="ZnF_C2H2"/>
    <property type="match status" value="15"/>
</dbReference>
<feature type="region of interest" description="Disordered" evidence="6">
    <location>
        <begin position="330"/>
        <end position="402"/>
    </location>
</feature>
<evidence type="ECO:0000313" key="9">
    <source>
        <dbReference type="Proteomes" id="UP001235939"/>
    </source>
</evidence>
<feature type="compositionally biased region" description="Basic and acidic residues" evidence="6">
    <location>
        <begin position="351"/>
        <end position="361"/>
    </location>
</feature>
<dbReference type="InterPro" id="IPR013087">
    <property type="entry name" value="Znf_C2H2_type"/>
</dbReference>
<dbReference type="Proteomes" id="UP001235939">
    <property type="component" value="Chromosome 18"/>
</dbReference>
<evidence type="ECO:0000256" key="6">
    <source>
        <dbReference type="SAM" id="MobiDB-lite"/>
    </source>
</evidence>
<evidence type="ECO:0000256" key="4">
    <source>
        <dbReference type="ARBA" id="ARBA00022833"/>
    </source>
</evidence>
<dbReference type="PANTHER" id="PTHR24408">
    <property type="entry name" value="ZINC FINGER PROTEIN"/>
    <property type="match status" value="1"/>
</dbReference>
<keyword evidence="3 5" id="KW-0863">Zinc-finger</keyword>
<feature type="domain" description="C2H2-type" evidence="7">
    <location>
        <begin position="219"/>
        <end position="247"/>
    </location>
</feature>
<evidence type="ECO:0000256" key="1">
    <source>
        <dbReference type="ARBA" id="ARBA00022723"/>
    </source>
</evidence>
<name>A0ABY6LJ35_9ARAC</name>
<dbReference type="EMBL" id="CP092880">
    <property type="protein sequence ID" value="UYV80296.1"/>
    <property type="molecule type" value="Genomic_DNA"/>
</dbReference>
<feature type="compositionally biased region" description="Pro residues" evidence="6">
    <location>
        <begin position="800"/>
        <end position="815"/>
    </location>
</feature>
<dbReference type="InterPro" id="IPR036236">
    <property type="entry name" value="Znf_C2H2_sf"/>
</dbReference>
<feature type="domain" description="C2H2-type" evidence="7">
    <location>
        <begin position="581"/>
        <end position="609"/>
    </location>
</feature>
<feature type="domain" description="C2H2-type" evidence="7">
    <location>
        <begin position="191"/>
        <end position="218"/>
    </location>
</feature>
<evidence type="ECO:0000256" key="2">
    <source>
        <dbReference type="ARBA" id="ARBA00022737"/>
    </source>
</evidence>
<dbReference type="PANTHER" id="PTHR24408:SF58">
    <property type="entry name" value="TRANSCRIPTION FACTOR (TFIIIA), PUTATIVE (AFU_ORTHOLOGUE AFUA_1G05150)-RELATED"/>
    <property type="match status" value="1"/>
</dbReference>
<evidence type="ECO:0000313" key="8">
    <source>
        <dbReference type="EMBL" id="UYV80296.1"/>
    </source>
</evidence>
<evidence type="ECO:0000256" key="5">
    <source>
        <dbReference type="PROSITE-ProRule" id="PRU00042"/>
    </source>
</evidence>